<accession>J2E882</accession>
<dbReference type="Proteomes" id="UP000007289">
    <property type="component" value="Chromosome"/>
</dbReference>
<proteinExistence type="predicted"/>
<dbReference type="EMBL" id="AGBM01000002">
    <property type="protein sequence ID" value="EJK99314.1"/>
    <property type="molecule type" value="Genomic_DNA"/>
</dbReference>
<comment type="caution">
    <text evidence="1">The sequence shown here is derived from an EMBL/GenBank/DDBJ whole genome shotgun (WGS) entry which is preliminary data.</text>
</comment>
<dbReference type="eggNOG" id="COG3209">
    <property type="taxonomic scope" value="Bacteria"/>
</dbReference>
<organism evidence="1">
    <name type="scientific">Pseudomonas fluorescens (strain Q2-87)</name>
    <dbReference type="NCBI Taxonomy" id="1038922"/>
    <lineage>
        <taxon>Bacteria</taxon>
        <taxon>Pseudomonadati</taxon>
        <taxon>Pseudomonadota</taxon>
        <taxon>Gammaproteobacteria</taxon>
        <taxon>Pseudomonadales</taxon>
        <taxon>Pseudomonadaceae</taxon>
        <taxon>Pseudomonas</taxon>
    </lineage>
</organism>
<protein>
    <submittedName>
        <fullName evidence="1">Rhs family protein</fullName>
    </submittedName>
</protein>
<gene>
    <name evidence="1" type="ORF">PflQ2_0517</name>
</gene>
<dbReference type="InterPro" id="IPR022385">
    <property type="entry name" value="Rhs_assc_core"/>
</dbReference>
<sequence length="252" mass="28507">MSSADETVLCRYHYDPLDRLTDCTPPTQARAQRFYLKERLTSEIQGSVERSIFQQDEQLLAQQQRQDGAVGTTLLATDQQRSVLHALDATQPHPLAYTPYGHRPAENGLLSLLGFNGERPDPVTGHYLLGNGYRVFNPGLMRFNSPDSLSPFGKGGLNAYTYCDGDPLNRRDPTGHFFFPKGFNPLKGLRNLLGQKNPPIKLKPPRRPNNMLWVTMALRIAAHKICSTAEFWMDMQGPTANRKTWYWVKDST</sequence>
<evidence type="ECO:0000313" key="1">
    <source>
        <dbReference type="EMBL" id="EJK99314.1"/>
    </source>
</evidence>
<name>J2E882_PSEFQ</name>
<dbReference type="NCBIfam" id="TIGR03696">
    <property type="entry name" value="Rhs_assc_core"/>
    <property type="match status" value="1"/>
</dbReference>
<dbReference type="SUPFAM" id="SSF56399">
    <property type="entry name" value="ADP-ribosylation"/>
    <property type="match status" value="1"/>
</dbReference>
<reference evidence="1" key="1">
    <citation type="journal article" date="2012" name="PLoS Genet.">
        <title>Comparative Genomics of Plant-Associated Pseudomonas spp.: Insights into Diversity and Inheritance of Traits Involved in Multitrophic Interactions.</title>
        <authorList>
            <person name="Loper J.E."/>
            <person name="Hassan K.A."/>
            <person name="Mavrodi D.V."/>
            <person name="Davis E.W.II."/>
            <person name="Lim C.K."/>
            <person name="Shaffer B.T."/>
            <person name="Elbourne L.D."/>
            <person name="Stockwell V.O."/>
            <person name="Hartney S.L."/>
            <person name="Breakwell K."/>
            <person name="Henkels M.D."/>
            <person name="Tetu S.G."/>
            <person name="Rangel L.I."/>
            <person name="Kidarsa T.A."/>
            <person name="Wilson N.L."/>
            <person name="van de Mortel J.E."/>
            <person name="Song C."/>
            <person name="Blumhagen R."/>
            <person name="Radune D."/>
            <person name="Hostetler J.B."/>
            <person name="Brinkac L.M."/>
            <person name="Durkin A.S."/>
            <person name="Kluepfel D.A."/>
            <person name="Wechter W.P."/>
            <person name="Anderson A.J."/>
            <person name="Kim Y.C."/>
            <person name="Pierson L.S.III."/>
            <person name="Pierson E.A."/>
            <person name="Lindow S.E."/>
            <person name="Kobayashi D.Y."/>
            <person name="Raaijmakers J.M."/>
            <person name="Weller D.M."/>
            <person name="Thomashow L.S."/>
            <person name="Allen A.E."/>
            <person name="Paulsen I.T."/>
        </authorList>
    </citation>
    <scope>NUCLEOTIDE SEQUENCE [LARGE SCALE GENOMIC DNA]</scope>
    <source>
        <strain evidence="1">Q2-87</strain>
    </source>
</reference>
<dbReference type="HOGENOM" id="CLU_096469_0_0_6"/>
<dbReference type="PATRIC" id="fig|1038922.3.peg.4996"/>
<dbReference type="Gene3D" id="2.180.10.10">
    <property type="entry name" value="RHS repeat-associated core"/>
    <property type="match status" value="1"/>
</dbReference>
<dbReference type="AlphaFoldDB" id="J2E882"/>